<reference evidence="4" key="2">
    <citation type="journal article" date="2014" name="ISME J.">
        <title>Microbial stratification in low pH oxic and suboxic macroscopic growths along an acid mine drainage.</title>
        <authorList>
            <person name="Mendez-Garcia C."/>
            <person name="Mesa V."/>
            <person name="Sprenger R.R."/>
            <person name="Richter M."/>
            <person name="Diez M.S."/>
            <person name="Solano J."/>
            <person name="Bargiela R."/>
            <person name="Golyshina O.V."/>
            <person name="Manteca A."/>
            <person name="Ramos J.L."/>
            <person name="Gallego J.R."/>
            <person name="Llorente I."/>
            <person name="Martins Dos Santos V.A."/>
            <person name="Jensen O.N."/>
            <person name="Pelaez A.I."/>
            <person name="Sanchez J."/>
            <person name="Ferrer M."/>
        </authorList>
    </citation>
    <scope>NUCLEOTIDE SEQUENCE</scope>
</reference>
<keyword evidence="1 4" id="KW-0812">Transmembrane</keyword>
<sequence length="206" mass="21656">MRPRFRPIPPIPEKPQGFALVTALVFLIVLTILGVTLMEGVTLEQRMAHNLREKERAIAAASDTVNGTGAWLSNLSVIPIPSATAAAIDGPFSIYASTDPAVSSANLATNTFWSSGLSSAYNQTYPFDDPSVTTGGLSFDGGQLLYASLPQVFLVELPTAPLPGDNLAAMGATYGVNSVPRTFQITAWATGGSANAVAVVQEIYRP</sequence>
<organism evidence="4">
    <name type="scientific">mine drainage metagenome</name>
    <dbReference type="NCBI Taxonomy" id="410659"/>
    <lineage>
        <taxon>unclassified sequences</taxon>
        <taxon>metagenomes</taxon>
        <taxon>ecological metagenomes</taxon>
    </lineage>
</organism>
<reference evidence="4" key="1">
    <citation type="submission" date="2013-08" db="EMBL/GenBank/DDBJ databases">
        <authorList>
            <person name="Mendez C."/>
            <person name="Richter M."/>
            <person name="Ferrer M."/>
            <person name="Sanchez J."/>
        </authorList>
    </citation>
    <scope>NUCLEOTIDE SEQUENCE</scope>
</reference>
<dbReference type="InterPro" id="IPR025746">
    <property type="entry name" value="PilX_N_dom"/>
</dbReference>
<evidence type="ECO:0000256" key="1">
    <source>
        <dbReference type="SAM" id="Phobius"/>
    </source>
</evidence>
<evidence type="ECO:0000259" key="2">
    <source>
        <dbReference type="Pfam" id="PF13681"/>
    </source>
</evidence>
<gene>
    <name evidence="4" type="ORF">B1B_06420</name>
</gene>
<dbReference type="Pfam" id="PF14341">
    <property type="entry name" value="PilX_N"/>
    <property type="match status" value="1"/>
</dbReference>
<feature type="domain" description="Type 4 fimbrial biogenesis protein PilX N-terminal" evidence="3">
    <location>
        <begin position="16"/>
        <end position="61"/>
    </location>
</feature>
<evidence type="ECO:0000259" key="3">
    <source>
        <dbReference type="Pfam" id="PF14341"/>
    </source>
</evidence>
<evidence type="ECO:0000313" key="4">
    <source>
        <dbReference type="EMBL" id="EQD65262.1"/>
    </source>
</evidence>
<feature type="domain" description="PilX/PilW C-terminal" evidence="2">
    <location>
        <begin position="113"/>
        <end position="205"/>
    </location>
</feature>
<dbReference type="Pfam" id="PF13681">
    <property type="entry name" value="PilX"/>
    <property type="match status" value="1"/>
</dbReference>
<dbReference type="EMBL" id="AUZY01004072">
    <property type="protein sequence ID" value="EQD65262.1"/>
    <property type="molecule type" value="Genomic_DNA"/>
</dbReference>
<name>T1B5M1_9ZZZZ</name>
<dbReference type="AlphaFoldDB" id="T1B5M1"/>
<keyword evidence="1" id="KW-1133">Transmembrane helix</keyword>
<keyword evidence="1" id="KW-0472">Membrane</keyword>
<protein>
    <submittedName>
        <fullName evidence="4">Type-4 fimbrial biogenesis transmembrane protein</fullName>
    </submittedName>
</protein>
<accession>T1B5M1</accession>
<dbReference type="InterPro" id="IPR025205">
    <property type="entry name" value="PilX/PilW_C"/>
</dbReference>
<comment type="caution">
    <text evidence="4">The sequence shown here is derived from an EMBL/GenBank/DDBJ whole genome shotgun (WGS) entry which is preliminary data.</text>
</comment>
<feature type="transmembrane region" description="Helical" evidence="1">
    <location>
        <begin position="20"/>
        <end position="43"/>
    </location>
</feature>
<proteinExistence type="predicted"/>